<dbReference type="InterPro" id="IPR021827">
    <property type="entry name" value="Nup186/Nup192/Nup205"/>
</dbReference>
<organism evidence="6 7">
    <name type="scientific">Linnemannia gamsii</name>
    <dbReference type="NCBI Taxonomy" id="64522"/>
    <lineage>
        <taxon>Eukaryota</taxon>
        <taxon>Fungi</taxon>
        <taxon>Fungi incertae sedis</taxon>
        <taxon>Mucoromycota</taxon>
        <taxon>Mortierellomycotina</taxon>
        <taxon>Mortierellomycetes</taxon>
        <taxon>Mortierellales</taxon>
        <taxon>Mortierellaceae</taxon>
        <taxon>Linnemannia</taxon>
    </lineage>
</organism>
<name>A0A9P6R9H1_9FUNG</name>
<dbReference type="GO" id="GO:0017056">
    <property type="term" value="F:structural constituent of nuclear pore"/>
    <property type="evidence" value="ECO:0007669"/>
    <property type="project" value="TreeGrafter"/>
</dbReference>
<proteinExistence type="inferred from homology"/>
<dbReference type="GO" id="GO:0044611">
    <property type="term" value="C:nuclear pore inner ring"/>
    <property type="evidence" value="ECO:0007669"/>
    <property type="project" value="TreeGrafter"/>
</dbReference>
<comment type="subcellular location">
    <subcellularLocation>
        <location evidence="1">Nucleus</location>
    </subcellularLocation>
</comment>
<reference evidence="6" key="1">
    <citation type="journal article" date="2020" name="Fungal Divers.">
        <title>Resolving the Mortierellaceae phylogeny through synthesis of multi-gene phylogenetics and phylogenomics.</title>
        <authorList>
            <person name="Vandepol N."/>
            <person name="Liber J."/>
            <person name="Desiro A."/>
            <person name="Na H."/>
            <person name="Kennedy M."/>
            <person name="Barry K."/>
            <person name="Grigoriev I.V."/>
            <person name="Miller A.N."/>
            <person name="O'Donnell K."/>
            <person name="Stajich J.E."/>
            <person name="Bonito G."/>
        </authorList>
    </citation>
    <scope>NUCLEOTIDE SEQUENCE</scope>
    <source>
        <strain evidence="6">NVP60</strain>
    </source>
</reference>
<keyword evidence="4" id="KW-0539">Nucleus</keyword>
<feature type="region of interest" description="Disordered" evidence="5">
    <location>
        <begin position="2030"/>
        <end position="2050"/>
    </location>
</feature>
<dbReference type="EMBL" id="JAAAIN010000483">
    <property type="protein sequence ID" value="KAG0313886.1"/>
    <property type="molecule type" value="Genomic_DNA"/>
</dbReference>
<comment type="caution">
    <text evidence="6">The sequence shown here is derived from an EMBL/GenBank/DDBJ whole genome shotgun (WGS) entry which is preliminary data.</text>
</comment>
<feature type="compositionally biased region" description="Low complexity" evidence="5">
    <location>
        <begin position="2038"/>
        <end position="2050"/>
    </location>
</feature>
<evidence type="ECO:0000256" key="1">
    <source>
        <dbReference type="ARBA" id="ARBA00004123"/>
    </source>
</evidence>
<evidence type="ECO:0000256" key="5">
    <source>
        <dbReference type="SAM" id="MobiDB-lite"/>
    </source>
</evidence>
<dbReference type="PANTHER" id="PTHR31344:SF0">
    <property type="entry name" value="NUCLEAR PORE COMPLEX PROTEIN NUP205"/>
    <property type="match status" value="1"/>
</dbReference>
<evidence type="ECO:0000313" key="7">
    <source>
        <dbReference type="Proteomes" id="UP000823405"/>
    </source>
</evidence>
<keyword evidence="3" id="KW-0813">Transport</keyword>
<keyword evidence="7" id="KW-1185">Reference proteome</keyword>
<evidence type="ECO:0000256" key="4">
    <source>
        <dbReference type="ARBA" id="ARBA00023242"/>
    </source>
</evidence>
<protein>
    <recommendedName>
        <fullName evidence="8">Nucleoporin</fullName>
    </recommendedName>
</protein>
<dbReference type="Pfam" id="PF11894">
    <property type="entry name" value="Nup192"/>
    <property type="match status" value="1"/>
</dbReference>
<evidence type="ECO:0000313" key="6">
    <source>
        <dbReference type="EMBL" id="KAG0313886.1"/>
    </source>
</evidence>
<evidence type="ECO:0000256" key="2">
    <source>
        <dbReference type="ARBA" id="ARBA00005892"/>
    </source>
</evidence>
<evidence type="ECO:0008006" key="8">
    <source>
        <dbReference type="Google" id="ProtNLM"/>
    </source>
</evidence>
<dbReference type="PANTHER" id="PTHR31344">
    <property type="entry name" value="NUCLEAR PORE COMPLEX PROTEIN NUP205"/>
    <property type="match status" value="1"/>
</dbReference>
<dbReference type="GO" id="GO:0006999">
    <property type="term" value="P:nuclear pore organization"/>
    <property type="evidence" value="ECO:0007669"/>
    <property type="project" value="TreeGrafter"/>
</dbReference>
<accession>A0A9P6R9H1</accession>
<sequence>MEPQWTPVFEELARNVQSALRSDSHDYAHAVLNQLEANKSSILALFDLKAPNAAHRAQLKLGTPVIGGKERSVNEQFIAGAIILSDQLEMDEYAAASLFQHGIQQHTRFDRTPVDTSIILFHRERIALLYVIYAILDTAGTIDSPTEFSKAIVPLRNELLAAASGNLANKTLVALETLDKKSKSLKNDMTATSNLVAQLGMAINEDRMDYIQQERTLLARILFAIAFYHELPSTVLKATITALKTMNLSDPITIYLTVTAMAAFEVSAEHMRIRGKAEEEFPQYMTQNSFVTEYAQFITSANWAVPAIQATILFQLSLCVGNISGHGNNGTGLTEDDLQAVAERAIEMSTFQFIANYVLGFKSQVVVTGKPFEVPFVISNALLGIVDQNTDGFDTTVGKPVAVRFDTSLQDGVLALLEFTVRDFIITMQPLLRKIKHREEDNAAHQSSLRQSQPTAITATPRNDLEALFTVVALIYKDRPEAGLRFWPNNDDRLYRFLKWGVDCKNTARSFFDMLGSLATGPQCAQYAYDFLKSNGGRYGTQSSATPNTLCSWGKLFEAIDFYTKELNKDIASGGHIEKIRPDEEALLKSFLNLLCTVGQYSPVARAAMNESKQSQVIHSLFLFFICPISVDLKACVLDSIAAFAAPSAAGTENANLVWEYLEQTRILPKSYSTALPEPKTAVGDKAAVPAATTTRQENENMDSGIGFDIDEIETSNETFPETIAFTRLLSSLVQVPLNPEELLSGGSPTIPDNLGSSYRQPGVIPYARFILDKIFVKALSRSYRVASEKWKVVDSCLDFVERCLLSYDIGSFILGDLPNSQQDHTTIEAQRNNALRASLHPAFEILTRLLAGGDVLQEIFRIISTGADVLNKEDRTTPYLKSSIARSFRIISKVLQLQDVFMEYIVPVLLTTSTSRNSLLSSLVQLEQHLAYSNSTIVDIACYINCDVSNEICSLSIEILDRLSASHLFTSSGMGGHRGIVANRLVRLLKNSPQSNQILFGFVNKLEIEDEEQSTDAGSASADNSMSVDGPDSSLTLTQRRAVLGGPSFTGSKIRLQIMRLLLDNLDESRSPPSIAHFLLGYPTESRIITSEDKDALANPTSVTVLHVILDLLRRGMDDQEIDYNVPETVPLYITHPQLAEKCQELIYRLCSEAETTAPTMRYLRTAEAFFYRHLRALPFRFEDGLEGDDGTFTRMDNSSFRGNFVNLVSQLYQRSWVMRTSALELRVACDTNQRREAIRLLSLLFSSTDNGRSAHDDDFMYSLTKTRDGHLTQPRMKILELLDSLDFTWDDDVKVQELERHYFADITVDACVEKDEHGVDVINIRKICSLLWIRKSHLEKDNVISSPLHRTAVHAEMWSILDNCLARNHVRELEAGRRGAFEAWRELVEISLGPGFDFLKVEQRESMLYGVLEAILFKLQRDCSADVATILSKAALCILQRLRSDHFRQCIFQATSADPREIDARLPAERLHRVARNIIACILKSSTSQSRCNLYSTLVNYFQYTRSEGDAHRSMKSAEHYRLDGELALGANDRGDNDVREALELGNQVLVSEAGDRLFEVVCRDASDIDQVCKIAAFTLLNTLYGLFEKDSTNRVLVHLVQRNYLKHFIEIMAREDLDLQASIKGRVSRVPIISETRLTLFLRIAQRRDGAEQLLEYGYFDVLTASSAVIDMRTNLNTTDFGPFEQTEGNRYHNIVYPMFQVGVAILANLGRNHRTAANKAESFVTSHQDTIASILRDDDFPTTINSLRELRSFTAFFNQLAGHIATRTASTGSVFGSLHSLLVALIPKYFSAEQWSASLQPVSDSEKLLASMQAPSLTARKGTTLFERDAKSLARDICKNLLSYCQIHTDSASRTATTTSTTFTPLFTWTVSTATSGYDSSSVPSLATLVGLMNRTTTELQGGIQRHQTQLLKLSKLSSLTPDEKQEILEASDEDYLDSLVAIQRDQLAVQVLQKMLLTSTHEVTSSLYVLETALVLFWRHLDYYLGQYPGQLDVTGTQPGLGASRFGRSGLNGINGAQSSFRSTVGPTAADFSKSQSQSQSQLSKNFKPTLAEAQELKRDVGNIVLSTLDNIMGLDLTQERIGWDNTSRNTFIELLIRNIRSLVERH</sequence>
<dbReference type="OrthoDB" id="2019644at2759"/>
<evidence type="ECO:0000256" key="3">
    <source>
        <dbReference type="ARBA" id="ARBA00022448"/>
    </source>
</evidence>
<dbReference type="Proteomes" id="UP000823405">
    <property type="component" value="Unassembled WGS sequence"/>
</dbReference>
<comment type="similarity">
    <text evidence="2">Belongs to the NUP186/NUP192/NUP205 family.</text>
</comment>
<gene>
    <name evidence="6" type="ORF">BGZ97_009812</name>
</gene>